<feature type="signal peptide" evidence="1">
    <location>
        <begin position="1"/>
        <end position="23"/>
    </location>
</feature>
<comment type="caution">
    <text evidence="2">The sequence shown here is derived from an EMBL/GenBank/DDBJ whole genome shotgun (WGS) entry which is preliminary data.</text>
</comment>
<dbReference type="EMBL" id="BMAT01005602">
    <property type="protein sequence ID" value="GFR96824.1"/>
    <property type="molecule type" value="Genomic_DNA"/>
</dbReference>
<evidence type="ECO:0000256" key="1">
    <source>
        <dbReference type="SAM" id="SignalP"/>
    </source>
</evidence>
<proteinExistence type="predicted"/>
<reference evidence="2 3" key="1">
    <citation type="journal article" date="2021" name="Elife">
        <title>Chloroplast acquisition without the gene transfer in kleptoplastic sea slugs, Plakobranchus ocellatus.</title>
        <authorList>
            <person name="Maeda T."/>
            <person name="Takahashi S."/>
            <person name="Yoshida T."/>
            <person name="Shimamura S."/>
            <person name="Takaki Y."/>
            <person name="Nagai Y."/>
            <person name="Toyoda A."/>
            <person name="Suzuki Y."/>
            <person name="Arimoto A."/>
            <person name="Ishii H."/>
            <person name="Satoh N."/>
            <person name="Nishiyama T."/>
            <person name="Hasebe M."/>
            <person name="Maruyama T."/>
            <person name="Minagawa J."/>
            <person name="Obokata J."/>
            <person name="Shigenobu S."/>
        </authorList>
    </citation>
    <scope>NUCLEOTIDE SEQUENCE [LARGE SCALE GENOMIC DNA]</scope>
</reference>
<name>A0AAV4HGP6_9GAST</name>
<keyword evidence="1" id="KW-0732">Signal</keyword>
<dbReference type="AlphaFoldDB" id="A0AAV4HGP6"/>
<feature type="chain" id="PRO_5043551209" evidence="1">
    <location>
        <begin position="24"/>
        <end position="258"/>
    </location>
</feature>
<dbReference type="InterPro" id="IPR051941">
    <property type="entry name" value="BG_Antigen-Binding_Lectin"/>
</dbReference>
<dbReference type="Proteomes" id="UP000762676">
    <property type="component" value="Unassembled WGS sequence"/>
</dbReference>
<dbReference type="PANTHER" id="PTHR45713">
    <property type="entry name" value="FTP DOMAIN-CONTAINING PROTEIN"/>
    <property type="match status" value="1"/>
</dbReference>
<organism evidence="2 3">
    <name type="scientific">Elysia marginata</name>
    <dbReference type="NCBI Taxonomy" id="1093978"/>
    <lineage>
        <taxon>Eukaryota</taxon>
        <taxon>Metazoa</taxon>
        <taxon>Spiralia</taxon>
        <taxon>Lophotrochozoa</taxon>
        <taxon>Mollusca</taxon>
        <taxon>Gastropoda</taxon>
        <taxon>Heterobranchia</taxon>
        <taxon>Euthyneura</taxon>
        <taxon>Panpulmonata</taxon>
        <taxon>Sacoglossa</taxon>
        <taxon>Placobranchoidea</taxon>
        <taxon>Plakobranchidae</taxon>
        <taxon>Elysia</taxon>
    </lineage>
</organism>
<protein>
    <submittedName>
        <fullName evidence="2">Fucolectin-like</fullName>
    </submittedName>
</protein>
<evidence type="ECO:0000313" key="2">
    <source>
        <dbReference type="EMBL" id="GFR96824.1"/>
    </source>
</evidence>
<dbReference type="PANTHER" id="PTHR45713:SF6">
    <property type="entry name" value="F5_8 TYPE C DOMAIN-CONTAINING PROTEIN"/>
    <property type="match status" value="1"/>
</dbReference>
<gene>
    <name evidence="2" type="ORF">ElyMa_002730300</name>
</gene>
<sequence length="258" mass="28796">MNRYICMLGKLTLLLSLGVNVYSRRGLVARLENAALNKPTVQGPNTFMSCKSSFAVDGNASPLNPYCAEIRLTNVMWWMVDLIRSRNIHTIRILTRQNTPARLENFTIDMFDEDPRDTMGFPNNFGQVCASHVDKIGPGEWIGLSCVAIIRKRFVRIVKHGNDHLSLCEVEVLAEEIGESTGQAYKIRPETAATVDAKTYVGEFPTAMYCAVALLDDKEPNGFQFDTESRQCFLFQTSPFRGDTGVESSATCSTYTVL</sequence>
<dbReference type="SUPFAM" id="SSF49785">
    <property type="entry name" value="Galactose-binding domain-like"/>
    <property type="match status" value="1"/>
</dbReference>
<dbReference type="Gene3D" id="2.60.120.260">
    <property type="entry name" value="Galactose-binding domain-like"/>
    <property type="match status" value="1"/>
</dbReference>
<dbReference type="InterPro" id="IPR008979">
    <property type="entry name" value="Galactose-bd-like_sf"/>
</dbReference>
<keyword evidence="3" id="KW-1185">Reference proteome</keyword>
<accession>A0AAV4HGP6</accession>
<evidence type="ECO:0000313" key="3">
    <source>
        <dbReference type="Proteomes" id="UP000762676"/>
    </source>
</evidence>